<dbReference type="AlphaFoldDB" id="A0A1I3QIP2"/>
<dbReference type="InterPro" id="IPR011611">
    <property type="entry name" value="PfkB_dom"/>
</dbReference>
<gene>
    <name evidence="6" type="ORF">SAMN04488095_2548</name>
</gene>
<protein>
    <submittedName>
        <fullName evidence="6">Sulfofructose kinase</fullName>
    </submittedName>
</protein>
<dbReference type="PANTHER" id="PTHR10584:SF157">
    <property type="entry name" value="SULFOFRUCTOSE KINASE"/>
    <property type="match status" value="1"/>
</dbReference>
<keyword evidence="7" id="KW-1185">Reference proteome</keyword>
<feature type="domain" description="Carbohydrate kinase PfkB" evidence="5">
    <location>
        <begin position="3"/>
        <end position="271"/>
    </location>
</feature>
<dbReference type="InterPro" id="IPR029056">
    <property type="entry name" value="Ribokinase-like"/>
</dbReference>
<dbReference type="Pfam" id="PF00294">
    <property type="entry name" value="PfkB"/>
    <property type="match status" value="1"/>
</dbReference>
<dbReference type="Gene3D" id="3.40.1190.20">
    <property type="match status" value="1"/>
</dbReference>
<dbReference type="SUPFAM" id="SSF53613">
    <property type="entry name" value="Ribokinase-like"/>
    <property type="match status" value="1"/>
</dbReference>
<organism evidence="6 7">
    <name type="scientific">Jannaschia pohangensis</name>
    <dbReference type="NCBI Taxonomy" id="390807"/>
    <lineage>
        <taxon>Bacteria</taxon>
        <taxon>Pseudomonadati</taxon>
        <taxon>Pseudomonadota</taxon>
        <taxon>Alphaproteobacteria</taxon>
        <taxon>Rhodobacterales</taxon>
        <taxon>Roseobacteraceae</taxon>
        <taxon>Jannaschia</taxon>
    </lineage>
</organism>
<evidence type="ECO:0000313" key="6">
    <source>
        <dbReference type="EMBL" id="SFJ33615.1"/>
    </source>
</evidence>
<dbReference type="PROSITE" id="PS00584">
    <property type="entry name" value="PFKB_KINASES_2"/>
    <property type="match status" value="1"/>
</dbReference>
<dbReference type="PRINTS" id="PR00990">
    <property type="entry name" value="RIBOKINASE"/>
</dbReference>
<dbReference type="InterPro" id="IPR002139">
    <property type="entry name" value="Ribo/fructo_kinase"/>
</dbReference>
<accession>A0A1I3QIP2</accession>
<dbReference type="GO" id="GO:0005829">
    <property type="term" value="C:cytosol"/>
    <property type="evidence" value="ECO:0007669"/>
    <property type="project" value="TreeGrafter"/>
</dbReference>
<dbReference type="OrthoDB" id="9795789at2"/>
<comment type="similarity">
    <text evidence="1 4">Belongs to the carbohydrate kinase PfkB family.</text>
</comment>
<evidence type="ECO:0000256" key="3">
    <source>
        <dbReference type="ARBA" id="ARBA00022777"/>
    </source>
</evidence>
<dbReference type="STRING" id="390807.SAMN04488095_2548"/>
<dbReference type="RefSeq" id="WP_092781217.1">
    <property type="nucleotide sequence ID" value="NZ_FORA01000003.1"/>
</dbReference>
<evidence type="ECO:0000256" key="2">
    <source>
        <dbReference type="ARBA" id="ARBA00022679"/>
    </source>
</evidence>
<dbReference type="Proteomes" id="UP000199110">
    <property type="component" value="Unassembled WGS sequence"/>
</dbReference>
<keyword evidence="2 4" id="KW-0808">Transferase</keyword>
<dbReference type="EMBL" id="FORA01000003">
    <property type="protein sequence ID" value="SFJ33615.1"/>
    <property type="molecule type" value="Genomic_DNA"/>
</dbReference>
<keyword evidence="3 4" id="KW-0418">Kinase</keyword>
<evidence type="ECO:0000256" key="1">
    <source>
        <dbReference type="ARBA" id="ARBA00010688"/>
    </source>
</evidence>
<name>A0A1I3QIP2_9RHOB</name>
<evidence type="ECO:0000259" key="5">
    <source>
        <dbReference type="Pfam" id="PF00294"/>
    </source>
</evidence>
<evidence type="ECO:0000256" key="4">
    <source>
        <dbReference type="RuleBase" id="RU003704"/>
    </source>
</evidence>
<dbReference type="GO" id="GO:0006796">
    <property type="term" value="P:phosphate-containing compound metabolic process"/>
    <property type="evidence" value="ECO:0007669"/>
    <property type="project" value="UniProtKB-ARBA"/>
</dbReference>
<evidence type="ECO:0000313" key="7">
    <source>
        <dbReference type="Proteomes" id="UP000199110"/>
    </source>
</evidence>
<dbReference type="PANTHER" id="PTHR10584">
    <property type="entry name" value="SUGAR KINASE"/>
    <property type="match status" value="1"/>
</dbReference>
<dbReference type="InterPro" id="IPR002173">
    <property type="entry name" value="Carboh/pur_kinase_PfkB_CS"/>
</dbReference>
<proteinExistence type="inferred from homology"/>
<sequence length="281" mass="29007">MRVLVCGIAVMDYVHRVETLPQGGAKHRSFAFERIGGGCAANAAVGAARLGGEVTLMTRLGRDATGDELAAMLTAQGLRPAFARGGATPLSSVMVDRAGERMIVNFPGSDLPETPPPVPEFDVALADCRWPQATEAVLRAARKAGRPAVLDGEKFTPAPLAALATHVVFSAPGLRDFTGIDALPRALADAAARLPGQVAYTDGPDGVHWANGPHVPAPKVHAVDTLGAGDLWHGAFALALGRGADLTAASAFANTAAAHKCSRAGGWTTYPTHSELETPCP</sequence>
<reference evidence="6 7" key="1">
    <citation type="submission" date="2016-10" db="EMBL/GenBank/DDBJ databases">
        <authorList>
            <person name="de Groot N.N."/>
        </authorList>
    </citation>
    <scope>NUCLEOTIDE SEQUENCE [LARGE SCALE GENOMIC DNA]</scope>
    <source>
        <strain evidence="6 7">DSM 19073</strain>
    </source>
</reference>
<dbReference type="GO" id="GO:0016301">
    <property type="term" value="F:kinase activity"/>
    <property type="evidence" value="ECO:0007669"/>
    <property type="project" value="UniProtKB-KW"/>
</dbReference>